<evidence type="ECO:0000313" key="10">
    <source>
        <dbReference type="Proteomes" id="UP000414233"/>
    </source>
</evidence>
<keyword evidence="4" id="KW-0533">Nickel</keyword>
<evidence type="ECO:0000256" key="5">
    <source>
        <dbReference type="ARBA" id="ARBA00022692"/>
    </source>
</evidence>
<dbReference type="EMBL" id="CABPRZ010000006">
    <property type="protein sequence ID" value="VVD95973.1"/>
    <property type="molecule type" value="Genomic_DNA"/>
</dbReference>
<comment type="similarity">
    <text evidence="2 8">Belongs to the NiCoT transporter (TC 2.A.52) family.</text>
</comment>
<feature type="transmembrane region" description="Helical" evidence="8">
    <location>
        <begin position="271"/>
        <end position="298"/>
    </location>
</feature>
<dbReference type="InterPro" id="IPR004688">
    <property type="entry name" value="Ni/Co_transpt"/>
</dbReference>
<evidence type="ECO:0000256" key="3">
    <source>
        <dbReference type="ARBA" id="ARBA00022448"/>
    </source>
</evidence>
<dbReference type="GO" id="GO:0012505">
    <property type="term" value="C:endomembrane system"/>
    <property type="evidence" value="ECO:0007669"/>
    <property type="project" value="UniProtKB-SubCell"/>
</dbReference>
<dbReference type="Proteomes" id="UP000414233">
    <property type="component" value="Unassembled WGS sequence"/>
</dbReference>
<proteinExistence type="inferred from homology"/>
<feature type="transmembrane region" description="Helical" evidence="8">
    <location>
        <begin position="198"/>
        <end position="222"/>
    </location>
</feature>
<feature type="transmembrane region" description="Helical" evidence="8">
    <location>
        <begin position="234"/>
        <end position="259"/>
    </location>
</feature>
<gene>
    <name evidence="9" type="ORF">PTE30175_01805</name>
</gene>
<evidence type="ECO:0000256" key="2">
    <source>
        <dbReference type="ARBA" id="ARBA00010892"/>
    </source>
</evidence>
<keyword evidence="10" id="KW-1185">Reference proteome</keyword>
<accession>A0A5E4U8L6</accession>
<feature type="transmembrane region" description="Helical" evidence="8">
    <location>
        <begin position="47"/>
        <end position="65"/>
    </location>
</feature>
<organism evidence="9 10">
    <name type="scientific">Pandoraea terrae</name>
    <dbReference type="NCBI Taxonomy" id="1537710"/>
    <lineage>
        <taxon>Bacteria</taxon>
        <taxon>Pseudomonadati</taxon>
        <taxon>Pseudomonadota</taxon>
        <taxon>Betaproteobacteria</taxon>
        <taxon>Burkholderiales</taxon>
        <taxon>Burkholderiaceae</taxon>
        <taxon>Pandoraea</taxon>
    </lineage>
</organism>
<keyword evidence="6 8" id="KW-1133">Transmembrane helix</keyword>
<evidence type="ECO:0000313" key="9">
    <source>
        <dbReference type="EMBL" id="VVD95973.1"/>
    </source>
</evidence>
<dbReference type="InterPro" id="IPR011541">
    <property type="entry name" value="Ni/Co_transpt_high_affinity"/>
</dbReference>
<reference evidence="9 10" key="1">
    <citation type="submission" date="2019-08" db="EMBL/GenBank/DDBJ databases">
        <authorList>
            <person name="Peeters C."/>
        </authorList>
    </citation>
    <scope>NUCLEOTIDE SEQUENCE [LARGE SCALE GENOMIC DNA]</scope>
    <source>
        <strain evidence="9 10">LMG 30175</strain>
    </source>
</reference>
<evidence type="ECO:0000256" key="7">
    <source>
        <dbReference type="ARBA" id="ARBA00023136"/>
    </source>
</evidence>
<protein>
    <recommendedName>
        <fullName evidence="8">Nickel/cobalt efflux system</fullName>
    </recommendedName>
</protein>
<evidence type="ECO:0000256" key="1">
    <source>
        <dbReference type="ARBA" id="ARBA00004127"/>
    </source>
</evidence>
<dbReference type="NCBIfam" id="TIGR00802">
    <property type="entry name" value="nico"/>
    <property type="match status" value="1"/>
</dbReference>
<dbReference type="Pfam" id="PF03824">
    <property type="entry name" value="NicO"/>
    <property type="match status" value="1"/>
</dbReference>
<keyword evidence="3 8" id="KW-0813">Transport</keyword>
<evidence type="ECO:0000256" key="6">
    <source>
        <dbReference type="ARBA" id="ARBA00022989"/>
    </source>
</evidence>
<feature type="transmembrane region" description="Helical" evidence="8">
    <location>
        <begin position="21"/>
        <end position="41"/>
    </location>
</feature>
<dbReference type="PANTHER" id="PTHR31611:SF0">
    <property type="entry name" value="HIGH-AFFINITY NICKEL TRANSPORT PROTEIN NIC1"/>
    <property type="match status" value="1"/>
</dbReference>
<sequence>MYKRYIATMLDDSSNGLRGRVTAMITVVVAANLAAWVYAAIVLHSHPLLLGTALLAYTFGLRHAVDADHIAAIDNTTRKLMQTGRRPVSAAFFFAVGHSTIVILLSLGVAFAASSIEGHFDELKSIGGVIATSVSATFLLVLAIVNVQILFSVIQTFRRVKRGEALVEEDLDILMNKSGVLSRIFRPLFKLVTRSWHMFPLGFLFGLSFDTATEVALFGISATQATRGMSVETIFVFPTLFMAGMTLIDTADGLLMLGAYGWAFRRPTRKLFYNITITFVSVVAAVLIGGIEVLALSAQQFQLKGVFWDFIGRMSDNFGMIGYLVVGLFIVSWLVSVAIYRFGKYDDLPVNFG</sequence>
<evidence type="ECO:0000256" key="8">
    <source>
        <dbReference type="RuleBase" id="RU362101"/>
    </source>
</evidence>
<dbReference type="AlphaFoldDB" id="A0A5E4U8L6"/>
<name>A0A5E4U8L6_9BURK</name>
<dbReference type="GO" id="GO:0015099">
    <property type="term" value="F:nickel cation transmembrane transporter activity"/>
    <property type="evidence" value="ECO:0007669"/>
    <property type="project" value="UniProtKB-UniRule"/>
</dbReference>
<feature type="transmembrane region" description="Helical" evidence="8">
    <location>
        <begin position="125"/>
        <end position="154"/>
    </location>
</feature>
<dbReference type="GO" id="GO:0005886">
    <property type="term" value="C:plasma membrane"/>
    <property type="evidence" value="ECO:0007669"/>
    <property type="project" value="UniProtKB-SubCell"/>
</dbReference>
<feature type="transmembrane region" description="Helical" evidence="8">
    <location>
        <begin position="318"/>
        <end position="340"/>
    </location>
</feature>
<dbReference type="PANTHER" id="PTHR31611">
    <property type="entry name" value="HIGH-AFFINITY NICKEL TRANSPORT PROTEIN NIC1"/>
    <property type="match status" value="1"/>
</dbReference>
<keyword evidence="7 8" id="KW-0472">Membrane</keyword>
<keyword evidence="5 8" id="KW-0812">Transmembrane</keyword>
<feature type="transmembrane region" description="Helical" evidence="8">
    <location>
        <begin position="88"/>
        <end position="113"/>
    </location>
</feature>
<comment type="subcellular location">
    <subcellularLocation>
        <location evidence="8">Cell membrane</location>
        <topology evidence="8">Multi-pass membrane protein</topology>
    </subcellularLocation>
    <subcellularLocation>
        <location evidence="1">Endomembrane system</location>
        <topology evidence="1">Multi-pass membrane protein</topology>
    </subcellularLocation>
</comment>
<evidence type="ECO:0000256" key="4">
    <source>
        <dbReference type="ARBA" id="ARBA00022596"/>
    </source>
</evidence>